<protein>
    <submittedName>
        <fullName evidence="2">Unnamed protein product</fullName>
    </submittedName>
</protein>
<organism evidence="2 3">
    <name type="scientific">Ambrosiozyma monospora</name>
    <name type="common">Yeast</name>
    <name type="synonym">Endomycopsis monosporus</name>
    <dbReference type="NCBI Taxonomy" id="43982"/>
    <lineage>
        <taxon>Eukaryota</taxon>
        <taxon>Fungi</taxon>
        <taxon>Dikarya</taxon>
        <taxon>Ascomycota</taxon>
        <taxon>Saccharomycotina</taxon>
        <taxon>Pichiomycetes</taxon>
        <taxon>Pichiales</taxon>
        <taxon>Pichiaceae</taxon>
        <taxon>Ambrosiozyma</taxon>
    </lineage>
</organism>
<gene>
    <name evidence="2" type="ORF">Amon01_000862500</name>
</gene>
<feature type="compositionally biased region" description="Basic and acidic residues" evidence="1">
    <location>
        <begin position="1"/>
        <end position="11"/>
    </location>
</feature>
<feature type="compositionally biased region" description="Polar residues" evidence="1">
    <location>
        <begin position="96"/>
        <end position="109"/>
    </location>
</feature>
<feature type="compositionally biased region" description="Low complexity" evidence="1">
    <location>
        <begin position="317"/>
        <end position="331"/>
    </location>
</feature>
<keyword evidence="3" id="KW-1185">Reference proteome</keyword>
<feature type="region of interest" description="Disordered" evidence="1">
    <location>
        <begin position="304"/>
        <end position="331"/>
    </location>
</feature>
<dbReference type="AlphaFoldDB" id="A0A9W6Z8J6"/>
<accession>A0A9W6Z8J6</accession>
<reference evidence="2" key="1">
    <citation type="submission" date="2023-04" db="EMBL/GenBank/DDBJ databases">
        <title>Ambrosiozyma monospora NBRC 1965.</title>
        <authorList>
            <person name="Ichikawa N."/>
            <person name="Sato H."/>
            <person name="Tonouchi N."/>
        </authorList>
    </citation>
    <scope>NUCLEOTIDE SEQUENCE</scope>
    <source>
        <strain evidence="2">NBRC 1965</strain>
    </source>
</reference>
<evidence type="ECO:0000313" key="2">
    <source>
        <dbReference type="EMBL" id="GMG56560.1"/>
    </source>
</evidence>
<feature type="compositionally biased region" description="Low complexity" evidence="1">
    <location>
        <begin position="111"/>
        <end position="121"/>
    </location>
</feature>
<feature type="region of interest" description="Disordered" evidence="1">
    <location>
        <begin position="196"/>
        <end position="234"/>
    </location>
</feature>
<feature type="compositionally biased region" description="Low complexity" evidence="1">
    <location>
        <begin position="28"/>
        <end position="45"/>
    </location>
</feature>
<dbReference type="EMBL" id="BSXU01007833">
    <property type="protein sequence ID" value="GMG56560.1"/>
    <property type="molecule type" value="Genomic_DNA"/>
</dbReference>
<sequence length="339" mass="34472">MSPENSQRDDSTDQLLLSKHKSLHEKSPSVSSNSSDPSAGLLGLLKMKGMKSPNVHKDTAELVIPKNNTLLDVFKTRRELSPDPSAGLLGILKNARPSTAPSPFVSSKDQAGAGVAGSSGSPRPTTAPDSFFGSNKTQGLQSQQQPQQPSPGQTASLLNLLRNSSVTPTHQTIFDQQRNSPSSSSNQDALLGLLRRPSAGSGSASVSVTGSEQQHKRNRSGDFNKFSSASSSPQQQIANAGGYSAIGTGGYSVAGTAGGYSGAIGGGYSGAIGGGYSSSLGANTFNKNAQSPLAASGNTYLSAKPPTPFGEGSIPESAISGASGNSQGSSSAALLSMVW</sequence>
<dbReference type="Proteomes" id="UP001165063">
    <property type="component" value="Unassembled WGS sequence"/>
</dbReference>
<feature type="compositionally biased region" description="Polar residues" evidence="1">
    <location>
        <begin position="122"/>
        <end position="137"/>
    </location>
</feature>
<feature type="region of interest" description="Disordered" evidence="1">
    <location>
        <begin position="93"/>
        <end position="155"/>
    </location>
</feature>
<evidence type="ECO:0000256" key="1">
    <source>
        <dbReference type="SAM" id="MobiDB-lite"/>
    </source>
</evidence>
<feature type="compositionally biased region" description="Basic and acidic residues" evidence="1">
    <location>
        <begin position="213"/>
        <end position="222"/>
    </location>
</feature>
<feature type="compositionally biased region" description="Low complexity" evidence="1">
    <location>
        <begin position="138"/>
        <end position="153"/>
    </location>
</feature>
<proteinExistence type="predicted"/>
<evidence type="ECO:0000313" key="3">
    <source>
        <dbReference type="Proteomes" id="UP001165063"/>
    </source>
</evidence>
<feature type="region of interest" description="Disordered" evidence="1">
    <location>
        <begin position="1"/>
        <end position="45"/>
    </location>
</feature>
<comment type="caution">
    <text evidence="2">The sequence shown here is derived from an EMBL/GenBank/DDBJ whole genome shotgun (WGS) entry which is preliminary data.</text>
</comment>
<name>A0A9W6Z8J6_AMBMO</name>
<feature type="compositionally biased region" description="Low complexity" evidence="1">
    <location>
        <begin position="198"/>
        <end position="211"/>
    </location>
</feature>